<evidence type="ECO:0000313" key="5">
    <source>
        <dbReference type="RefSeq" id="XP_035695013.1"/>
    </source>
</evidence>
<dbReference type="InterPro" id="IPR050281">
    <property type="entry name" value="Flavin_monoamine_oxidase"/>
</dbReference>
<dbReference type="OMA" id="LPCEVEW"/>
<dbReference type="AlphaFoldDB" id="A0A9J7M5Y8"/>
<evidence type="ECO:0000259" key="3">
    <source>
        <dbReference type="Pfam" id="PF01593"/>
    </source>
</evidence>
<dbReference type="GO" id="GO:0046592">
    <property type="term" value="F:polyamine oxidase activity"/>
    <property type="evidence" value="ECO:0000318"/>
    <property type="project" value="GO_Central"/>
</dbReference>
<dbReference type="Pfam" id="PF01593">
    <property type="entry name" value="Amino_oxidase"/>
    <property type="match status" value="1"/>
</dbReference>
<keyword evidence="4" id="KW-1185">Reference proteome</keyword>
<dbReference type="Proteomes" id="UP000001554">
    <property type="component" value="Chromosome 13"/>
</dbReference>
<feature type="domain" description="Amine oxidase" evidence="3">
    <location>
        <begin position="15"/>
        <end position="473"/>
    </location>
</feature>
<evidence type="ECO:0000256" key="2">
    <source>
        <dbReference type="ARBA" id="ARBA00022827"/>
    </source>
</evidence>
<dbReference type="Gene3D" id="3.90.660.10">
    <property type="match status" value="1"/>
</dbReference>
<organism evidence="4 5">
    <name type="scientific">Branchiostoma floridae</name>
    <name type="common">Florida lancelet</name>
    <name type="synonym">Amphioxus</name>
    <dbReference type="NCBI Taxonomy" id="7739"/>
    <lineage>
        <taxon>Eukaryota</taxon>
        <taxon>Metazoa</taxon>
        <taxon>Chordata</taxon>
        <taxon>Cephalochordata</taxon>
        <taxon>Leptocardii</taxon>
        <taxon>Amphioxiformes</taxon>
        <taxon>Branchiostomatidae</taxon>
        <taxon>Branchiostoma</taxon>
    </lineage>
</organism>
<dbReference type="InterPro" id="IPR002937">
    <property type="entry name" value="Amino_oxidase"/>
</dbReference>
<dbReference type="OrthoDB" id="2019015at2759"/>
<dbReference type="KEGG" id="bfo:118428876"/>
<accession>A0A9J7M5Y8</accession>
<dbReference type="SUPFAM" id="SSF54373">
    <property type="entry name" value="FAD-linked reductases, C-terminal domain"/>
    <property type="match status" value="1"/>
</dbReference>
<dbReference type="PANTHER" id="PTHR10742">
    <property type="entry name" value="FLAVIN MONOAMINE OXIDASE"/>
    <property type="match status" value="1"/>
</dbReference>
<dbReference type="GO" id="GO:0005737">
    <property type="term" value="C:cytoplasm"/>
    <property type="evidence" value="ECO:0000318"/>
    <property type="project" value="GO_Central"/>
</dbReference>
<dbReference type="PANTHER" id="PTHR10742:SF377">
    <property type="entry name" value="SPERMINE OXIDASE-LIKE"/>
    <property type="match status" value="1"/>
</dbReference>
<dbReference type="SUPFAM" id="SSF51905">
    <property type="entry name" value="FAD/NAD(P)-binding domain"/>
    <property type="match status" value="1"/>
</dbReference>
<gene>
    <name evidence="5" type="primary">LOC118428876</name>
</gene>
<name>A0A9J7M5Y8_BRAFL</name>
<proteinExistence type="predicted"/>
<evidence type="ECO:0000313" key="4">
    <source>
        <dbReference type="Proteomes" id="UP000001554"/>
    </source>
</evidence>
<reference evidence="4" key="1">
    <citation type="journal article" date="2020" name="Nat. Ecol. Evol.">
        <title>Deeply conserved synteny resolves early events in vertebrate evolution.</title>
        <authorList>
            <person name="Simakov O."/>
            <person name="Marletaz F."/>
            <person name="Yue J.X."/>
            <person name="O'Connell B."/>
            <person name="Jenkins J."/>
            <person name="Brandt A."/>
            <person name="Calef R."/>
            <person name="Tung C.H."/>
            <person name="Huang T.K."/>
            <person name="Schmutz J."/>
            <person name="Satoh N."/>
            <person name="Yu J.K."/>
            <person name="Putnam N.H."/>
            <person name="Green R.E."/>
            <person name="Rokhsar D.S."/>
        </authorList>
    </citation>
    <scope>NUCLEOTIDE SEQUENCE [LARGE SCALE GENOMIC DNA]</scope>
    <source>
        <strain evidence="4">S238N-H82</strain>
    </source>
</reference>
<sequence length="480" mass="53361">MTTGRPQIVIVGAGISGLSAAAELNKAGFTHVTILEAMDRPGGRVHTVSALGVNNLELGATWLHGNKDNPLYNLAEQNRLLGDSEVKVQHAGDKFYTEQGDQVDPDFVLDFWSKLDDITDQAYKGGPNDKSFKSVGEFVDHKFTTELLSPVDSDGIRHWKKLMLAWYKKFATIDNGCNSLCDISLSEMSKYKELEGEANVPIPKGYGAIVEVLVRSHPYNNIQYKKAVKVVQWSRKSDDEEYPVCVHCEDGSTYFANHVIITVSLGYLKLNHSTFFEPPLPQQKVDAITSLGFGTVNKIFLRFPSPPMEDSFSCIQLFWNQDKEDVEGLEEQMWFKQITGFHMLEGCPEVLYAWIGGKAAECMECLPDAEVGKVCTQKLRQFTGRPDIPDAVDVLCTRWYSNPYICGAYTNVPVGCRAEASDVLAESLPGDGNCHVKEKNLQVLFAGEATITPYITTTHGAFVSGKREASRLINLYKCKN</sequence>
<keyword evidence="2" id="KW-0274">FAD</keyword>
<reference evidence="5" key="2">
    <citation type="submission" date="2025-08" db="UniProtKB">
        <authorList>
            <consortium name="RefSeq"/>
        </authorList>
    </citation>
    <scope>IDENTIFICATION</scope>
    <source>
        <strain evidence="5">S238N-H82</strain>
        <tissue evidence="5">Testes</tissue>
    </source>
</reference>
<dbReference type="InterPro" id="IPR036188">
    <property type="entry name" value="FAD/NAD-bd_sf"/>
</dbReference>
<dbReference type="RefSeq" id="XP_035695013.1">
    <property type="nucleotide sequence ID" value="XM_035839120.1"/>
</dbReference>
<keyword evidence="1" id="KW-0285">Flavoprotein</keyword>
<dbReference type="GeneID" id="118428876"/>
<dbReference type="PRINTS" id="PR00419">
    <property type="entry name" value="ADXRDTASE"/>
</dbReference>
<protein>
    <submittedName>
        <fullName evidence="5">Spermine oxidase-like</fullName>
    </submittedName>
</protein>
<dbReference type="Gene3D" id="3.50.50.60">
    <property type="entry name" value="FAD/NAD(P)-binding domain"/>
    <property type="match status" value="1"/>
</dbReference>
<evidence type="ECO:0000256" key="1">
    <source>
        <dbReference type="ARBA" id="ARBA00022630"/>
    </source>
</evidence>